<feature type="compositionally biased region" description="Pro residues" evidence="2">
    <location>
        <begin position="468"/>
        <end position="477"/>
    </location>
</feature>
<keyword evidence="5" id="KW-1185">Reference proteome</keyword>
<accession>A0A938Y0K5</accession>
<sequence length="503" mass="54951">MAEPNMQDRSTRRKARKTGKRKSLLRMILFSIAAALILVGGVAAALVWQVDKTLDQVTEPTKDGVNTLDPGVDLTYHSDKSISMVILGRDTRPETGSLNTDVMIVAVANPQTKKVTMVSLPRDTRVKIPGYRGYHKINSVYANGEAERRQAERNGEQPTVNGVTLTKKTLQELVGIPIEHYVEIDFQGFRSVIDELGGVEVNVDRRLVYNDPTDGTHIDLSPGLQILDGDQALDYVRHREDSRGPKYYSSDYDRNRRQQEVIKAIVDKMTSLEALPKVFKLIEVAGEHVQTDLSKDKIEGLVMDFKGINSTSIQTLDNGAYWQGSYTYWPKENLYQVRETLQAEMGLTGSMVADLDDSPIYTADSVAPAKASSASSSKPKVTKKVTETAAEAPATKPTENEQTEEVQVPPDMAPLDGQGETGHNQPADSIDEQNGSDIPVNSDPPANPAGDANGTEPTEPDQQTEPVETPPAEPVPQLPDQQTVPQSVPAQEQTPANGVQAEG</sequence>
<dbReference type="Proteomes" id="UP000717624">
    <property type="component" value="Unassembled WGS sequence"/>
</dbReference>
<dbReference type="Gene3D" id="3.40.630.190">
    <property type="entry name" value="LCP protein"/>
    <property type="match status" value="1"/>
</dbReference>
<evidence type="ECO:0000259" key="3">
    <source>
        <dbReference type="Pfam" id="PF03816"/>
    </source>
</evidence>
<feature type="domain" description="Cell envelope-related transcriptional attenuator" evidence="3">
    <location>
        <begin position="99"/>
        <end position="270"/>
    </location>
</feature>
<dbReference type="AlphaFoldDB" id="A0A938Y0K5"/>
<evidence type="ECO:0000256" key="1">
    <source>
        <dbReference type="ARBA" id="ARBA00006068"/>
    </source>
</evidence>
<dbReference type="Pfam" id="PF03816">
    <property type="entry name" value="LytR_cpsA_psr"/>
    <property type="match status" value="1"/>
</dbReference>
<feature type="region of interest" description="Disordered" evidence="2">
    <location>
        <begin position="367"/>
        <end position="503"/>
    </location>
</feature>
<feature type="compositionally biased region" description="Low complexity" evidence="2">
    <location>
        <begin position="387"/>
        <end position="397"/>
    </location>
</feature>
<evidence type="ECO:0000313" key="4">
    <source>
        <dbReference type="EMBL" id="MBM7590983.1"/>
    </source>
</evidence>
<dbReference type="PANTHER" id="PTHR33392:SF6">
    <property type="entry name" value="POLYISOPRENYL-TEICHOIC ACID--PEPTIDOGLYCAN TEICHOIC ACID TRANSFERASE TAGU"/>
    <property type="match status" value="1"/>
</dbReference>
<gene>
    <name evidence="4" type="ORF">JOD01_002595</name>
</gene>
<feature type="compositionally biased region" description="Low complexity" evidence="2">
    <location>
        <begin position="367"/>
        <end position="379"/>
    </location>
</feature>
<feature type="compositionally biased region" description="Polar residues" evidence="2">
    <location>
        <begin position="479"/>
        <end position="497"/>
    </location>
</feature>
<dbReference type="NCBIfam" id="TIGR00350">
    <property type="entry name" value="lytR_cpsA_psr"/>
    <property type="match status" value="1"/>
</dbReference>
<name>A0A938Y0K5_9BACL</name>
<evidence type="ECO:0000313" key="5">
    <source>
        <dbReference type="Proteomes" id="UP000717624"/>
    </source>
</evidence>
<dbReference type="InterPro" id="IPR004474">
    <property type="entry name" value="LytR_CpsA_psr"/>
</dbReference>
<evidence type="ECO:0000256" key="2">
    <source>
        <dbReference type="SAM" id="MobiDB-lite"/>
    </source>
</evidence>
<protein>
    <submittedName>
        <fullName evidence="4">LCP family protein required for cell wall assembly</fullName>
    </submittedName>
</protein>
<comment type="similarity">
    <text evidence="1">Belongs to the LytR/CpsA/Psr (LCP) family.</text>
</comment>
<dbReference type="RefSeq" id="WP_204518717.1">
    <property type="nucleotide sequence ID" value="NZ_BAABIN010000005.1"/>
</dbReference>
<comment type="caution">
    <text evidence="4">The sequence shown here is derived from an EMBL/GenBank/DDBJ whole genome shotgun (WGS) entry which is preliminary data.</text>
</comment>
<proteinExistence type="inferred from homology"/>
<dbReference type="InterPro" id="IPR050922">
    <property type="entry name" value="LytR/CpsA/Psr_CW_biosynth"/>
</dbReference>
<feature type="compositionally biased region" description="Polar residues" evidence="2">
    <location>
        <begin position="421"/>
        <end position="436"/>
    </location>
</feature>
<dbReference type="EMBL" id="JAFBEB010000008">
    <property type="protein sequence ID" value="MBM7590983.1"/>
    <property type="molecule type" value="Genomic_DNA"/>
</dbReference>
<reference evidence="4" key="1">
    <citation type="submission" date="2021-01" db="EMBL/GenBank/DDBJ databases">
        <title>Genomic Encyclopedia of Type Strains, Phase IV (KMG-IV): sequencing the most valuable type-strain genomes for metagenomic binning, comparative biology and taxonomic classification.</title>
        <authorList>
            <person name="Goeker M."/>
        </authorList>
    </citation>
    <scope>NUCLEOTIDE SEQUENCE</scope>
    <source>
        <strain evidence="4">DSM 25523</strain>
    </source>
</reference>
<dbReference type="PANTHER" id="PTHR33392">
    <property type="entry name" value="POLYISOPRENYL-TEICHOIC ACID--PEPTIDOGLYCAN TEICHOIC ACID TRANSFERASE TAGU"/>
    <property type="match status" value="1"/>
</dbReference>
<organism evidence="4 5">
    <name type="scientific">Brevibacillus fulvus</name>
    <dbReference type="NCBI Taxonomy" id="1125967"/>
    <lineage>
        <taxon>Bacteria</taxon>
        <taxon>Bacillati</taxon>
        <taxon>Bacillota</taxon>
        <taxon>Bacilli</taxon>
        <taxon>Bacillales</taxon>
        <taxon>Paenibacillaceae</taxon>
        <taxon>Brevibacillus</taxon>
    </lineage>
</organism>